<proteinExistence type="predicted"/>
<name>A0A238UEN6_9FLAO</name>
<gene>
    <name evidence="2" type="ORF">TJEJU_3931</name>
</gene>
<evidence type="ECO:0000259" key="1">
    <source>
        <dbReference type="Pfam" id="PF08447"/>
    </source>
</evidence>
<dbReference type="InterPro" id="IPR000014">
    <property type="entry name" value="PAS"/>
</dbReference>
<dbReference type="CDD" id="cd00130">
    <property type="entry name" value="PAS"/>
    <property type="match status" value="1"/>
</dbReference>
<protein>
    <submittedName>
        <fullName evidence="2">PAS/PAC sensor protein (Modular protein)</fullName>
    </submittedName>
</protein>
<organism evidence="2 3">
    <name type="scientific">Tenacibaculum jejuense</name>
    <dbReference type="NCBI Taxonomy" id="584609"/>
    <lineage>
        <taxon>Bacteria</taxon>
        <taxon>Pseudomonadati</taxon>
        <taxon>Bacteroidota</taxon>
        <taxon>Flavobacteriia</taxon>
        <taxon>Flavobacteriales</taxon>
        <taxon>Flavobacteriaceae</taxon>
        <taxon>Tenacibaculum</taxon>
    </lineage>
</organism>
<dbReference type="Gene3D" id="3.30.450.20">
    <property type="entry name" value="PAS domain"/>
    <property type="match status" value="1"/>
</dbReference>
<dbReference type="Pfam" id="PF08447">
    <property type="entry name" value="PAS_3"/>
    <property type="match status" value="1"/>
</dbReference>
<dbReference type="InterPro" id="IPR035965">
    <property type="entry name" value="PAS-like_dom_sf"/>
</dbReference>
<dbReference type="Proteomes" id="UP000215214">
    <property type="component" value="Chromosome TJEJU"/>
</dbReference>
<dbReference type="NCBIfam" id="TIGR00229">
    <property type="entry name" value="sensory_box"/>
    <property type="match status" value="1"/>
</dbReference>
<feature type="domain" description="PAS fold-3" evidence="1">
    <location>
        <begin position="63"/>
        <end position="147"/>
    </location>
</feature>
<keyword evidence="3" id="KW-1185">Reference proteome</keyword>
<accession>A0A238UEN6</accession>
<reference evidence="2 3" key="1">
    <citation type="submission" date="2017-07" db="EMBL/GenBank/DDBJ databases">
        <authorList>
            <person name="Sun Z.S."/>
            <person name="Albrecht U."/>
            <person name="Echele G."/>
            <person name="Lee C.C."/>
        </authorList>
    </citation>
    <scope>NUCLEOTIDE SEQUENCE [LARGE SCALE GENOMIC DNA]</scope>
    <source>
        <strain evidence="3">type strain: KCTC 22618</strain>
    </source>
</reference>
<evidence type="ECO:0000313" key="2">
    <source>
        <dbReference type="EMBL" id="SNR17562.1"/>
    </source>
</evidence>
<evidence type="ECO:0000313" key="3">
    <source>
        <dbReference type="Proteomes" id="UP000215214"/>
    </source>
</evidence>
<dbReference type="AlphaFoldDB" id="A0A238UEN6"/>
<dbReference type="KEGG" id="tje:TJEJU_3931"/>
<sequence>MYHFKGNMINIILSHYLSYDFCYQTINTNTMNHIPPTQQTVNEEVQWNKEKTIVSKTDAFGTILYVNDVFCEASEYSKVELIGEPHNIIRHPDMPKVAFKVLWKALKDGKNFHAIVKNRTKSGKYYWVITDFIIDRNEKNEITGYTGRRKAVPNSVIEKIEPIYKTLVEIEKLKGEKASELYFNAYLNEEIGKSYDEFVLDLFEEEVAKQKKRNAIAKRENIFKKGLNWFFVTEYEMS</sequence>
<dbReference type="SUPFAM" id="SSF55785">
    <property type="entry name" value="PYP-like sensor domain (PAS domain)"/>
    <property type="match status" value="1"/>
</dbReference>
<dbReference type="InterPro" id="IPR013655">
    <property type="entry name" value="PAS_fold_3"/>
</dbReference>
<dbReference type="EMBL" id="LT899436">
    <property type="protein sequence ID" value="SNR17562.1"/>
    <property type="molecule type" value="Genomic_DNA"/>
</dbReference>